<dbReference type="EMBL" id="JANBPK010000779">
    <property type="protein sequence ID" value="KAJ2932158.1"/>
    <property type="molecule type" value="Genomic_DNA"/>
</dbReference>
<evidence type="ECO:0000313" key="1">
    <source>
        <dbReference type="EMBL" id="KAJ2932158.1"/>
    </source>
</evidence>
<keyword evidence="2" id="KW-1185">Reference proteome</keyword>
<proteinExistence type="predicted"/>
<reference evidence="1" key="1">
    <citation type="submission" date="2022-06" db="EMBL/GenBank/DDBJ databases">
        <title>Genome Sequence of Candolleomyces eurysporus.</title>
        <authorList>
            <person name="Buettner E."/>
        </authorList>
    </citation>
    <scope>NUCLEOTIDE SEQUENCE</scope>
    <source>
        <strain evidence="1">VTCC 930004</strain>
    </source>
</reference>
<protein>
    <submittedName>
        <fullName evidence="1">Uncharacterized protein</fullName>
    </submittedName>
</protein>
<dbReference type="AlphaFoldDB" id="A0A9W8JEZ6"/>
<organism evidence="1 2">
    <name type="scientific">Candolleomyces eurysporus</name>
    <dbReference type="NCBI Taxonomy" id="2828524"/>
    <lineage>
        <taxon>Eukaryota</taxon>
        <taxon>Fungi</taxon>
        <taxon>Dikarya</taxon>
        <taxon>Basidiomycota</taxon>
        <taxon>Agaricomycotina</taxon>
        <taxon>Agaricomycetes</taxon>
        <taxon>Agaricomycetidae</taxon>
        <taxon>Agaricales</taxon>
        <taxon>Agaricineae</taxon>
        <taxon>Psathyrellaceae</taxon>
        <taxon>Candolleomyces</taxon>
    </lineage>
</organism>
<name>A0A9W8JEZ6_9AGAR</name>
<feature type="non-terminal residue" evidence="1">
    <location>
        <position position="102"/>
    </location>
</feature>
<evidence type="ECO:0000313" key="2">
    <source>
        <dbReference type="Proteomes" id="UP001140091"/>
    </source>
</evidence>
<accession>A0A9W8JEZ6</accession>
<comment type="caution">
    <text evidence="1">The sequence shown here is derived from an EMBL/GenBank/DDBJ whole genome shotgun (WGS) entry which is preliminary data.</text>
</comment>
<gene>
    <name evidence="1" type="ORF">H1R20_g4922</name>
</gene>
<dbReference type="Proteomes" id="UP001140091">
    <property type="component" value="Unassembled WGS sequence"/>
</dbReference>
<sequence length="102" mass="11462">MIRATSASKINKETLMIWIHMHLNLEPGAVIKIGTATLCIPIDFVLAQFNQWHQPSSLSPKLAAILALLRLGRTPVNQLYRIVVQSYPDDFVISVKHIPHLP</sequence>